<dbReference type="EMBL" id="JBHSFH010000006">
    <property type="protein sequence ID" value="MFC4494929.1"/>
    <property type="molecule type" value="Genomic_DNA"/>
</dbReference>
<reference evidence="2" key="1">
    <citation type="journal article" date="2019" name="Int. J. Syst. Evol. Microbiol.">
        <title>The Global Catalogue of Microorganisms (GCM) 10K type strain sequencing project: providing services to taxonomists for standard genome sequencing and annotation.</title>
        <authorList>
            <consortium name="The Broad Institute Genomics Platform"/>
            <consortium name="The Broad Institute Genome Sequencing Center for Infectious Disease"/>
            <person name="Wu L."/>
            <person name="Ma J."/>
        </authorList>
    </citation>
    <scope>NUCLEOTIDE SEQUENCE [LARGE SCALE GENOMIC DNA]</scope>
    <source>
        <strain evidence="2">CGMCC 4.7357</strain>
    </source>
</reference>
<dbReference type="Proteomes" id="UP001595997">
    <property type="component" value="Unassembled WGS sequence"/>
</dbReference>
<evidence type="ECO:0000313" key="1">
    <source>
        <dbReference type="EMBL" id="MFC4494929.1"/>
    </source>
</evidence>
<gene>
    <name evidence="1" type="ORF">ACFPA8_12365</name>
</gene>
<comment type="caution">
    <text evidence="1">The sequence shown here is derived from an EMBL/GenBank/DDBJ whole genome shotgun (WGS) entry which is preliminary data.</text>
</comment>
<keyword evidence="2" id="KW-1185">Reference proteome</keyword>
<evidence type="ECO:0000313" key="2">
    <source>
        <dbReference type="Proteomes" id="UP001595997"/>
    </source>
</evidence>
<protein>
    <submittedName>
        <fullName evidence="1">Uncharacterized protein</fullName>
    </submittedName>
</protein>
<name>A0ABV9A5P3_9ACTN</name>
<dbReference type="RefSeq" id="WP_386446856.1">
    <property type="nucleotide sequence ID" value="NZ_JBHSFH010000006.1"/>
</dbReference>
<organism evidence="1 2">
    <name type="scientific">Streptomyces ovatisporus</name>
    <dbReference type="NCBI Taxonomy" id="1128682"/>
    <lineage>
        <taxon>Bacteria</taxon>
        <taxon>Bacillati</taxon>
        <taxon>Actinomycetota</taxon>
        <taxon>Actinomycetes</taxon>
        <taxon>Kitasatosporales</taxon>
        <taxon>Streptomycetaceae</taxon>
        <taxon>Streptomyces</taxon>
    </lineage>
</organism>
<proteinExistence type="predicted"/>
<accession>A0ABV9A5P3</accession>
<sequence length="56" mass="5727">MTAVDPAAAQALVGKPVSIPHLDVLLDADGSPLAVDARELTGVFTGVYTTEDSTDD</sequence>